<dbReference type="InterPro" id="IPR024775">
    <property type="entry name" value="DinB-like"/>
</dbReference>
<dbReference type="EMBL" id="JMGO02000008">
    <property type="protein sequence ID" value="KXU79652.1"/>
    <property type="molecule type" value="Genomic_DNA"/>
</dbReference>
<gene>
    <name evidence="2" type="ORF">LCR_18335</name>
</gene>
<dbReference type="Pfam" id="PF12867">
    <property type="entry name" value="DinB_2"/>
    <property type="match status" value="1"/>
</dbReference>
<dbReference type="Proteomes" id="UP000078435">
    <property type="component" value="Unassembled WGS sequence"/>
</dbReference>
<evidence type="ECO:0000313" key="2">
    <source>
        <dbReference type="EMBL" id="KXU79652.1"/>
    </source>
</evidence>
<evidence type="ECO:0000259" key="1">
    <source>
        <dbReference type="Pfam" id="PF12867"/>
    </source>
</evidence>
<name>A0A175VI62_AEREN</name>
<sequence length="168" mass="19243">MPLFTTLLAMPDQFEQLLAQVPADYLDWEPANWAGIPSERFSARGHLCHLLDIETLGYQVRFRRTLEESLPELASLDGYQLAQDNQYRQQDPSVQLARFRAARSETVDWLKALPSPAWQRRARYGGYGEVTLDGLVRLLVSHDLQHLAGMQWLLMRLNADLRLAIPLA</sequence>
<dbReference type="InterPro" id="IPR034660">
    <property type="entry name" value="DinB/YfiT-like"/>
</dbReference>
<evidence type="ECO:0000313" key="3">
    <source>
        <dbReference type="Proteomes" id="UP000078435"/>
    </source>
</evidence>
<dbReference type="OrthoDB" id="7172021at2"/>
<dbReference type="Gene3D" id="1.20.120.450">
    <property type="entry name" value="dinb family like domain"/>
    <property type="match status" value="1"/>
</dbReference>
<reference evidence="2 3" key="1">
    <citation type="submission" date="2016-02" db="EMBL/GenBank/DDBJ databases">
        <title>Draft genome sequence of Aeromonas trota strain 1999lcr isolated from cerebrospinal fluid (CSF).</title>
        <authorList>
            <person name="Dallagassa C.B."/>
            <person name="Prediger K.C."/>
            <person name="Weiss V.A."/>
            <person name="Assis F.E."/>
            <person name="Baura V."/>
            <person name="Cruz L.M."/>
            <person name="Souza E.M."/>
            <person name="Pedrosa F.O."/>
            <person name="Fadel-Picheth C.M."/>
        </authorList>
    </citation>
    <scope>NUCLEOTIDE SEQUENCE [LARGE SCALE GENOMIC DNA]</scope>
    <source>
        <strain evidence="2 3">1999lcr</strain>
    </source>
</reference>
<organism evidence="2 3">
    <name type="scientific">Aeromonas enteropelogenes</name>
    <name type="common">Aeromonas trota</name>
    <dbReference type="NCBI Taxonomy" id="29489"/>
    <lineage>
        <taxon>Bacteria</taxon>
        <taxon>Pseudomonadati</taxon>
        <taxon>Pseudomonadota</taxon>
        <taxon>Gammaproteobacteria</taxon>
        <taxon>Aeromonadales</taxon>
        <taxon>Aeromonadaceae</taxon>
        <taxon>Aeromonas</taxon>
    </lineage>
</organism>
<accession>A0A175VI62</accession>
<dbReference type="SUPFAM" id="SSF109854">
    <property type="entry name" value="DinB/YfiT-like putative metalloenzymes"/>
    <property type="match status" value="1"/>
</dbReference>
<dbReference type="RefSeq" id="WP_061476865.1">
    <property type="nucleotide sequence ID" value="NZ_JAAKUI010000010.1"/>
</dbReference>
<comment type="caution">
    <text evidence="2">The sequence shown here is derived from an EMBL/GenBank/DDBJ whole genome shotgun (WGS) entry which is preliminary data.</text>
</comment>
<dbReference type="AlphaFoldDB" id="A0A175VI62"/>
<feature type="domain" description="DinB-like" evidence="1">
    <location>
        <begin position="9"/>
        <end position="148"/>
    </location>
</feature>
<proteinExistence type="predicted"/>
<protein>
    <recommendedName>
        <fullName evidence="1">DinB-like domain-containing protein</fullName>
    </recommendedName>
</protein>